<protein>
    <recommendedName>
        <fullName evidence="2">Retrovirus-related Pol polyprotein from transposon TNT 1-94-like beta-barrel domain-containing protein</fullName>
    </recommendedName>
</protein>
<feature type="compositionally biased region" description="Basic and acidic residues" evidence="1">
    <location>
        <begin position="161"/>
        <end position="171"/>
    </location>
</feature>
<dbReference type="OrthoDB" id="1683578at2759"/>
<evidence type="ECO:0000259" key="2">
    <source>
        <dbReference type="Pfam" id="PF22936"/>
    </source>
</evidence>
<evidence type="ECO:0000313" key="4">
    <source>
        <dbReference type="Proteomes" id="UP000327157"/>
    </source>
</evidence>
<accession>A0A5N5FZJ9</accession>
<comment type="caution">
    <text evidence="3">The sequence shown here is derived from an EMBL/GenBank/DDBJ whole genome shotgun (WGS) entry which is preliminary data.</text>
</comment>
<dbReference type="InterPro" id="IPR054722">
    <property type="entry name" value="PolX-like_BBD"/>
</dbReference>
<dbReference type="EMBL" id="SMOL01000553">
    <property type="protein sequence ID" value="KAB2608569.1"/>
    <property type="molecule type" value="Genomic_DNA"/>
</dbReference>
<keyword evidence="4" id="KW-1185">Reference proteome</keyword>
<reference evidence="3 4" key="3">
    <citation type="submission" date="2019-11" db="EMBL/GenBank/DDBJ databases">
        <title>A de novo genome assembly of a pear dwarfing rootstock.</title>
        <authorList>
            <person name="Wang F."/>
            <person name="Wang J."/>
            <person name="Li S."/>
            <person name="Zhang Y."/>
            <person name="Fang M."/>
            <person name="Ma L."/>
            <person name="Zhao Y."/>
            <person name="Jiang S."/>
        </authorList>
    </citation>
    <scope>NUCLEOTIDE SEQUENCE [LARGE SCALE GENOMIC DNA]</scope>
    <source>
        <strain evidence="3">S2</strain>
        <tissue evidence="3">Leaf</tissue>
    </source>
</reference>
<feature type="compositionally biased region" description="Basic and acidic residues" evidence="1">
    <location>
        <begin position="276"/>
        <end position="288"/>
    </location>
</feature>
<reference evidence="3 4" key="1">
    <citation type="submission" date="2019-09" db="EMBL/GenBank/DDBJ databases">
        <authorList>
            <person name="Ou C."/>
        </authorList>
    </citation>
    <scope>NUCLEOTIDE SEQUENCE [LARGE SCALE GENOMIC DNA]</scope>
    <source>
        <strain evidence="3">S2</strain>
        <tissue evidence="3">Leaf</tissue>
    </source>
</reference>
<feature type="region of interest" description="Disordered" evidence="1">
    <location>
        <begin position="276"/>
        <end position="312"/>
    </location>
</feature>
<proteinExistence type="predicted"/>
<dbReference type="PANTHER" id="PTHR47481">
    <property type="match status" value="1"/>
</dbReference>
<dbReference type="PANTHER" id="PTHR47481:SF28">
    <property type="entry name" value="RETROTRANSPOSON COPIA-LIKE N-TERMINAL DOMAIN-CONTAINING PROTEIN"/>
    <property type="match status" value="1"/>
</dbReference>
<feature type="compositionally biased region" description="Basic and acidic residues" evidence="1">
    <location>
        <begin position="356"/>
        <end position="368"/>
    </location>
</feature>
<feature type="region of interest" description="Disordered" evidence="1">
    <location>
        <begin position="342"/>
        <end position="368"/>
    </location>
</feature>
<sequence>MWYNRLIYVDDMNLSGILKELEKTVAHLKMEFEKKDIEKTRYCVGLEIEHCSDGILVHQSNYTKKVLRRFNEDKTKPSNSHMAIPTLDAKRDPLCSKDDGEEQDIATRLHADTGLVLNTTSTTTNQFQQLASKPGCFVDHGYQHKSNGHYRREGRKLKKEKKNEEKQEEKDIPSISLDGDIIFLSEYEKSCLNMSYEDTTWTVDSGAFFHATSNKAFFSSYKTSDGLVNMGNKDMLKIAGIGEVILETDRGTKLMLKEPYFDSLIDFDPISRVASHDVDRGAKPKVTDDDHDSQENAPTDSNIEESQEEEWPTLEQAVEALGSNVLEKKLLQLDKVHTNDNKSNMLTKALPKGKHYQRDERENEREKEGYGSAIANMADGKTGLVVAALVRFSSLKRRDQEAFIYQIYVLQMIVSFPAQGWRRHCLGQVSGTSWVHLEQLPRPIGAITVIHRVTMSWPVLIQTADALAAVGALLDDLDFVAHTLNGLPSDYNAFATSIRVHSEPVTPEELQGLLLSEELAIESSTANLQEPSFQAFHTTAPSKPFNINSHSRFSPSRPNKNSIFNLNRFNRPNFFHNNTNNNRPFYTFYNTHSHTIARCLNRPNQGFHNFLPPSKLTTPSPNYYQPQSFSPSVSYFSMNQVSPSTFTWYADSGATNHITNNLSNLSIHSDYTGTDKVNVANG</sequence>
<dbReference type="AlphaFoldDB" id="A0A5N5FZJ9"/>
<dbReference type="Proteomes" id="UP000327157">
    <property type="component" value="Chromosome 14"/>
</dbReference>
<name>A0A5N5FZJ9_9ROSA</name>
<feature type="region of interest" description="Disordered" evidence="1">
    <location>
        <begin position="73"/>
        <end position="92"/>
    </location>
</feature>
<feature type="compositionally biased region" description="Acidic residues" evidence="1">
    <location>
        <begin position="302"/>
        <end position="312"/>
    </location>
</feature>
<dbReference type="Pfam" id="PF22936">
    <property type="entry name" value="Pol_BBD"/>
    <property type="match status" value="1"/>
</dbReference>
<evidence type="ECO:0000313" key="3">
    <source>
        <dbReference type="EMBL" id="KAB2608569.1"/>
    </source>
</evidence>
<feature type="region of interest" description="Disordered" evidence="1">
    <location>
        <begin position="143"/>
        <end position="171"/>
    </location>
</feature>
<feature type="compositionally biased region" description="Basic residues" evidence="1">
    <location>
        <begin position="146"/>
        <end position="160"/>
    </location>
</feature>
<feature type="domain" description="Retrovirus-related Pol polyprotein from transposon TNT 1-94-like beta-barrel" evidence="2">
    <location>
        <begin position="201"/>
        <end position="258"/>
    </location>
</feature>
<evidence type="ECO:0000256" key="1">
    <source>
        <dbReference type="SAM" id="MobiDB-lite"/>
    </source>
</evidence>
<gene>
    <name evidence="3" type="ORF">D8674_011737</name>
</gene>
<reference evidence="4" key="2">
    <citation type="submission" date="2019-10" db="EMBL/GenBank/DDBJ databases">
        <title>A de novo genome assembly of a pear dwarfing rootstock.</title>
        <authorList>
            <person name="Wang F."/>
            <person name="Wang J."/>
            <person name="Li S."/>
            <person name="Zhang Y."/>
            <person name="Fang M."/>
            <person name="Ma L."/>
            <person name="Zhao Y."/>
            <person name="Jiang S."/>
        </authorList>
    </citation>
    <scope>NUCLEOTIDE SEQUENCE [LARGE SCALE GENOMIC DNA]</scope>
</reference>
<organism evidence="3 4">
    <name type="scientific">Pyrus ussuriensis x Pyrus communis</name>
    <dbReference type="NCBI Taxonomy" id="2448454"/>
    <lineage>
        <taxon>Eukaryota</taxon>
        <taxon>Viridiplantae</taxon>
        <taxon>Streptophyta</taxon>
        <taxon>Embryophyta</taxon>
        <taxon>Tracheophyta</taxon>
        <taxon>Spermatophyta</taxon>
        <taxon>Magnoliopsida</taxon>
        <taxon>eudicotyledons</taxon>
        <taxon>Gunneridae</taxon>
        <taxon>Pentapetalae</taxon>
        <taxon>rosids</taxon>
        <taxon>fabids</taxon>
        <taxon>Rosales</taxon>
        <taxon>Rosaceae</taxon>
        <taxon>Amygdaloideae</taxon>
        <taxon>Maleae</taxon>
        <taxon>Pyrus</taxon>
    </lineage>
</organism>